<dbReference type="PANTHER" id="PTHR30514:SF18">
    <property type="entry name" value="RPIR-FAMILY TRANSCRIPTIONAL REGULATOR"/>
    <property type="match status" value="1"/>
</dbReference>
<dbReference type="PANTHER" id="PTHR30514">
    <property type="entry name" value="GLUCOKINASE"/>
    <property type="match status" value="1"/>
</dbReference>
<dbReference type="InterPro" id="IPR001347">
    <property type="entry name" value="SIS_dom"/>
</dbReference>
<reference evidence="2 3" key="1">
    <citation type="submission" date="2019-09" db="EMBL/GenBank/DDBJ databases">
        <title>Characterization of the phylogenetic diversity of two novel species belonging to the genus Bifidobacterium: Bifidobacterium cebidarum sp. nov. and Bifidobacterium leontopitheci sp. nov.</title>
        <authorList>
            <person name="Lugli G.A."/>
            <person name="Duranti S."/>
            <person name="Milani C."/>
            <person name="Turroni F."/>
            <person name="Ventura M."/>
        </authorList>
    </citation>
    <scope>NUCLEOTIDE SEQUENCE [LARGE SCALE GENOMIC DNA]</scope>
    <source>
        <strain evidence="2 3">DSM 100238</strain>
    </source>
</reference>
<dbReference type="EMBL" id="WBSO01000008">
    <property type="protein sequence ID" value="KAB8297512.1"/>
    <property type="molecule type" value="Genomic_DNA"/>
</dbReference>
<proteinExistence type="predicted"/>
<dbReference type="InterPro" id="IPR047640">
    <property type="entry name" value="RpiR-like"/>
</dbReference>
<dbReference type="AlphaFoldDB" id="A0A6A2W1A8"/>
<dbReference type="Pfam" id="PF01380">
    <property type="entry name" value="SIS"/>
    <property type="match status" value="1"/>
</dbReference>
<evidence type="ECO:0000313" key="2">
    <source>
        <dbReference type="EMBL" id="KAB8297512.1"/>
    </source>
</evidence>
<dbReference type="GO" id="GO:0003700">
    <property type="term" value="F:DNA-binding transcription factor activity"/>
    <property type="evidence" value="ECO:0007669"/>
    <property type="project" value="InterPro"/>
</dbReference>
<evidence type="ECO:0000259" key="1">
    <source>
        <dbReference type="Pfam" id="PF01380"/>
    </source>
</evidence>
<keyword evidence="3" id="KW-1185">Reference proteome</keyword>
<sequence length="120" mass="13143">MLLDDLDQKDKGCLLDMNRRSVFMVFDFARYQKNIIRAAHVAKQKGATIVLISDGELSPIKTDASIVLPISTDSFLPLSGMATATAIIEILLSDVYTQIGSSANEHLTEWELLTGGETVE</sequence>
<accession>A0A6A2W1A8</accession>
<feature type="domain" description="SIS" evidence="1">
    <location>
        <begin position="12"/>
        <end position="74"/>
    </location>
</feature>
<protein>
    <submittedName>
        <fullName evidence="2">RpiR family transcriptional regulator</fullName>
    </submittedName>
</protein>
<gene>
    <name evidence="2" type="ORF">DSM100238_1228</name>
</gene>
<dbReference type="GO" id="GO:0003677">
    <property type="term" value="F:DNA binding"/>
    <property type="evidence" value="ECO:0007669"/>
    <property type="project" value="InterPro"/>
</dbReference>
<dbReference type="InterPro" id="IPR046348">
    <property type="entry name" value="SIS_dom_sf"/>
</dbReference>
<dbReference type="SUPFAM" id="SSF53697">
    <property type="entry name" value="SIS domain"/>
    <property type="match status" value="1"/>
</dbReference>
<dbReference type="Proteomes" id="UP000440041">
    <property type="component" value="Unassembled WGS sequence"/>
</dbReference>
<dbReference type="GO" id="GO:0097367">
    <property type="term" value="F:carbohydrate derivative binding"/>
    <property type="evidence" value="ECO:0007669"/>
    <property type="project" value="InterPro"/>
</dbReference>
<dbReference type="Gene3D" id="3.40.50.10490">
    <property type="entry name" value="Glucose-6-phosphate isomerase like protein, domain 1"/>
    <property type="match status" value="1"/>
</dbReference>
<organism evidence="2 3">
    <name type="scientific">Bifidobacterium apri</name>
    <dbReference type="NCBI Taxonomy" id="1769423"/>
    <lineage>
        <taxon>Bacteria</taxon>
        <taxon>Bacillati</taxon>
        <taxon>Actinomycetota</taxon>
        <taxon>Actinomycetes</taxon>
        <taxon>Bifidobacteriales</taxon>
        <taxon>Bifidobacteriaceae</taxon>
        <taxon>Bifidobacterium</taxon>
    </lineage>
</organism>
<evidence type="ECO:0000313" key="3">
    <source>
        <dbReference type="Proteomes" id="UP000440041"/>
    </source>
</evidence>
<name>A0A6A2W1A8_9BIFI</name>
<comment type="caution">
    <text evidence="2">The sequence shown here is derived from an EMBL/GenBank/DDBJ whole genome shotgun (WGS) entry which is preliminary data.</text>
</comment>
<dbReference type="GO" id="GO:1901135">
    <property type="term" value="P:carbohydrate derivative metabolic process"/>
    <property type="evidence" value="ECO:0007669"/>
    <property type="project" value="InterPro"/>
</dbReference>